<keyword evidence="3 8" id="KW-0812">Transmembrane</keyword>
<dbReference type="InterPro" id="IPR020846">
    <property type="entry name" value="MFS_dom"/>
</dbReference>
<accession>A0A979FX74</accession>
<comment type="subcellular location">
    <subcellularLocation>
        <location evidence="1">Membrane</location>
        <topology evidence="1">Multi-pass membrane protein</topology>
    </subcellularLocation>
</comment>
<keyword evidence="2" id="KW-0813">Transport</keyword>
<dbReference type="Proteomes" id="UP000694843">
    <property type="component" value="Unplaced"/>
</dbReference>
<evidence type="ECO:0000256" key="2">
    <source>
        <dbReference type="ARBA" id="ARBA00022448"/>
    </source>
</evidence>
<reference evidence="11" key="1">
    <citation type="submission" date="2025-08" db="UniProtKB">
        <authorList>
            <consortium name="RefSeq"/>
        </authorList>
    </citation>
    <scope>IDENTIFICATION</scope>
    <source>
        <tissue evidence="11">Whole organism</tissue>
    </source>
</reference>
<dbReference type="Gene3D" id="1.20.1250.20">
    <property type="entry name" value="MFS general substrate transporter like domains"/>
    <property type="match status" value="1"/>
</dbReference>
<dbReference type="PROSITE" id="PS50850">
    <property type="entry name" value="MFS"/>
    <property type="match status" value="1"/>
</dbReference>
<dbReference type="CDD" id="cd17328">
    <property type="entry name" value="MFS_spinster_like"/>
    <property type="match status" value="1"/>
</dbReference>
<dbReference type="KEGG" id="hazt:108683118"/>
<dbReference type="CTD" id="45380"/>
<feature type="transmembrane region" description="Helical" evidence="8">
    <location>
        <begin position="296"/>
        <end position="320"/>
    </location>
</feature>
<dbReference type="GO" id="GO:0022857">
    <property type="term" value="F:transmembrane transporter activity"/>
    <property type="evidence" value="ECO:0007669"/>
    <property type="project" value="InterPro"/>
</dbReference>
<keyword evidence="5 8" id="KW-0472">Membrane</keyword>
<dbReference type="AlphaFoldDB" id="A0A979FX74"/>
<organism evidence="10 11">
    <name type="scientific">Hyalella azteca</name>
    <name type="common">Amphipod</name>
    <dbReference type="NCBI Taxonomy" id="294128"/>
    <lineage>
        <taxon>Eukaryota</taxon>
        <taxon>Metazoa</taxon>
        <taxon>Ecdysozoa</taxon>
        <taxon>Arthropoda</taxon>
        <taxon>Crustacea</taxon>
        <taxon>Multicrustacea</taxon>
        <taxon>Malacostraca</taxon>
        <taxon>Eumalacostraca</taxon>
        <taxon>Peracarida</taxon>
        <taxon>Amphipoda</taxon>
        <taxon>Senticaudata</taxon>
        <taxon>Talitrida</taxon>
        <taxon>Talitroidea</taxon>
        <taxon>Hyalellidae</taxon>
        <taxon>Hyalella</taxon>
    </lineage>
</organism>
<feature type="transmembrane region" description="Helical" evidence="8">
    <location>
        <begin position="131"/>
        <end position="153"/>
    </location>
</feature>
<evidence type="ECO:0000313" key="11">
    <source>
        <dbReference type="RefSeq" id="XP_047741167.1"/>
    </source>
</evidence>
<dbReference type="InterPro" id="IPR044770">
    <property type="entry name" value="MFS_spinster-like"/>
</dbReference>
<feature type="compositionally biased region" description="Basic and acidic residues" evidence="7">
    <location>
        <begin position="512"/>
        <end position="522"/>
    </location>
</feature>
<dbReference type="GO" id="GO:0016020">
    <property type="term" value="C:membrane"/>
    <property type="evidence" value="ECO:0007669"/>
    <property type="project" value="UniProtKB-SubCell"/>
</dbReference>
<feature type="transmembrane region" description="Helical" evidence="8">
    <location>
        <begin position="39"/>
        <end position="59"/>
    </location>
</feature>
<feature type="transmembrane region" description="Helical" evidence="8">
    <location>
        <begin position="165"/>
        <end position="183"/>
    </location>
</feature>
<protein>
    <submittedName>
        <fullName evidence="11">Protein spinster</fullName>
    </submittedName>
</protein>
<feature type="region of interest" description="Disordered" evidence="7">
    <location>
        <begin position="1"/>
        <end position="23"/>
    </location>
</feature>
<proteinExistence type="inferred from homology"/>
<evidence type="ECO:0000256" key="6">
    <source>
        <dbReference type="ARBA" id="ARBA00024338"/>
    </source>
</evidence>
<dbReference type="OrthoDB" id="6770063at2759"/>
<dbReference type="PANTHER" id="PTHR23505">
    <property type="entry name" value="SPINSTER"/>
    <property type="match status" value="1"/>
</dbReference>
<dbReference type="GeneID" id="108683118"/>
<feature type="compositionally biased region" description="Basic and acidic residues" evidence="7">
    <location>
        <begin position="535"/>
        <end position="546"/>
    </location>
</feature>
<feature type="transmembrane region" description="Helical" evidence="8">
    <location>
        <begin position="79"/>
        <end position="99"/>
    </location>
</feature>
<comment type="similarity">
    <text evidence="6">Belongs to the major facilitator superfamily. Spinster (TC 2.A.1.49) family.</text>
</comment>
<feature type="transmembrane region" description="Helical" evidence="8">
    <location>
        <begin position="106"/>
        <end position="125"/>
    </location>
</feature>
<dbReference type="InterPro" id="IPR036259">
    <property type="entry name" value="MFS_trans_sf"/>
</dbReference>
<feature type="domain" description="Major facilitator superfamily (MFS) profile" evidence="9">
    <location>
        <begin position="41"/>
        <end position="496"/>
    </location>
</feature>
<keyword evidence="10" id="KW-1185">Reference proteome</keyword>
<dbReference type="Pfam" id="PF07690">
    <property type="entry name" value="MFS_1"/>
    <property type="match status" value="1"/>
</dbReference>
<dbReference type="PANTHER" id="PTHR23505:SF79">
    <property type="entry name" value="PROTEIN SPINSTER"/>
    <property type="match status" value="1"/>
</dbReference>
<evidence type="ECO:0000256" key="4">
    <source>
        <dbReference type="ARBA" id="ARBA00022989"/>
    </source>
</evidence>
<dbReference type="RefSeq" id="XP_047741167.1">
    <property type="nucleotide sequence ID" value="XM_047885211.1"/>
</dbReference>
<dbReference type="OMA" id="YICAAGL"/>
<evidence type="ECO:0000259" key="9">
    <source>
        <dbReference type="PROSITE" id="PS50850"/>
    </source>
</evidence>
<evidence type="ECO:0000256" key="8">
    <source>
        <dbReference type="SAM" id="Phobius"/>
    </source>
</evidence>
<feature type="region of interest" description="Disordered" evidence="7">
    <location>
        <begin position="506"/>
        <end position="557"/>
    </location>
</feature>
<evidence type="ECO:0000256" key="3">
    <source>
        <dbReference type="ARBA" id="ARBA00022692"/>
    </source>
</evidence>
<feature type="compositionally biased region" description="Polar residues" evidence="7">
    <location>
        <begin position="7"/>
        <end position="17"/>
    </location>
</feature>
<feature type="transmembrane region" description="Helical" evidence="8">
    <location>
        <begin position="359"/>
        <end position="387"/>
    </location>
</feature>
<feature type="transmembrane region" description="Helical" evidence="8">
    <location>
        <begin position="399"/>
        <end position="418"/>
    </location>
</feature>
<feature type="transmembrane region" description="Helical" evidence="8">
    <location>
        <begin position="254"/>
        <end position="276"/>
    </location>
</feature>
<name>A0A979FX74_HYAAZ</name>
<feature type="transmembrane region" description="Helical" evidence="8">
    <location>
        <begin position="203"/>
        <end position="223"/>
    </location>
</feature>
<evidence type="ECO:0000256" key="1">
    <source>
        <dbReference type="ARBA" id="ARBA00004141"/>
    </source>
</evidence>
<dbReference type="SUPFAM" id="SSF103473">
    <property type="entry name" value="MFS general substrate transporter"/>
    <property type="match status" value="1"/>
</dbReference>
<evidence type="ECO:0000313" key="10">
    <source>
        <dbReference type="Proteomes" id="UP000694843"/>
    </source>
</evidence>
<keyword evidence="4 8" id="KW-1133">Transmembrane helix</keyword>
<feature type="transmembrane region" description="Helical" evidence="8">
    <location>
        <begin position="332"/>
        <end position="353"/>
    </location>
</feature>
<dbReference type="InterPro" id="IPR011701">
    <property type="entry name" value="MFS"/>
</dbReference>
<evidence type="ECO:0000256" key="7">
    <source>
        <dbReference type="SAM" id="MobiDB-lite"/>
    </source>
</evidence>
<gene>
    <name evidence="11" type="primary">LOC108683118</name>
</gene>
<evidence type="ECO:0000256" key="5">
    <source>
        <dbReference type="ARBA" id="ARBA00023136"/>
    </source>
</evidence>
<sequence length="587" mass="64107">MADDGLISNNSEQRLMRSSTPPASVVSPVPNIIITRRQIFTVIILCYVNLINYMDRYTVAGMLTDIQDTFQISNAQAGLLQTVFVVVYMVVAPIYGYLGDRFNRRYLLSFGIFFWSLATLAGSFMPNYASFTVFRCLVGVGEASYSTIAPTILSDMFIGDQRSKILAIFYFAIPVGSGLGYMVGAEVTNIAKALNAGEEAWRWGLRVTPVMGLVAVLLILLVLQEPPRGQVEGGEHLKPTNFLKDLKDLATNKSYVLSTIAKLIIMHRAGALAWWGPLFVEAGVDIQEHPDVNVNSVAFVFGAIAMVAGLVGVPLGSFGGQYLRKIYGYGDPLVCGIGVLVALPLLGAGMYMAEFDTKAAYAIVFFGQVFLNLNWAVISDIVLYIVIPTRRSSAEAFQILFSHALGDAGSPYVVGLVADLLKPYYMNQSNVSTTTSPVMLDQLFFLSSNLTATTELPSDSDDKYASFKALQMSFYLCTCVLILGAVFFFITCCFIEKDKERTDRTIAGGGDVHSHSGSDHSTDSSSDGEVPSSLDPRHRYAHENRTKRARSSRQMSQSTAMEIILPCKSTAMQIQLNLGSSRVIGQV</sequence>
<feature type="transmembrane region" description="Helical" evidence="8">
    <location>
        <begin position="472"/>
        <end position="495"/>
    </location>
</feature>